<evidence type="ECO:0000256" key="1">
    <source>
        <dbReference type="SAM" id="Phobius"/>
    </source>
</evidence>
<feature type="transmembrane region" description="Helical" evidence="1">
    <location>
        <begin position="133"/>
        <end position="153"/>
    </location>
</feature>
<proteinExistence type="predicted"/>
<reference evidence="3" key="2">
    <citation type="journal article" date="2019" name="MicrobiologyOpen">
        <title>High-quality draft genome sequence of Gaiella occulta isolated from a 150 meter deep mineral water borehole and comparison with the genome sequences of other deep-branching lineages of the phylum Actinobacteria.</title>
        <authorList>
            <person name="Severino R."/>
            <person name="Froufe H.J.C."/>
            <person name="Barroso C."/>
            <person name="Albuquerque L."/>
            <person name="Lobo-da-Cunha A."/>
            <person name="da Costa M.S."/>
            <person name="Egas C."/>
        </authorList>
    </citation>
    <scope>NUCLEOTIDE SEQUENCE [LARGE SCALE GENOMIC DNA]</scope>
    <source>
        <strain evidence="3">F2-233</strain>
    </source>
</reference>
<dbReference type="RefSeq" id="WP_114795518.1">
    <property type="nucleotide sequence ID" value="NZ_QQZY01000002.1"/>
</dbReference>
<name>A0A7M2YYY7_9ACTN</name>
<keyword evidence="1" id="KW-1133">Transmembrane helix</keyword>
<keyword evidence="1" id="KW-0472">Membrane</keyword>
<keyword evidence="3" id="KW-1185">Reference proteome</keyword>
<feature type="transmembrane region" description="Helical" evidence="1">
    <location>
        <begin position="64"/>
        <end position="83"/>
    </location>
</feature>
<feature type="transmembrane region" description="Helical" evidence="1">
    <location>
        <begin position="185"/>
        <end position="202"/>
    </location>
</feature>
<evidence type="ECO:0000313" key="3">
    <source>
        <dbReference type="Proteomes" id="UP000254134"/>
    </source>
</evidence>
<reference evidence="2 3" key="1">
    <citation type="submission" date="2018-07" db="EMBL/GenBank/DDBJ databases">
        <title>High-quality-draft genome sequence of Gaiella occulta.</title>
        <authorList>
            <person name="Severino R."/>
            <person name="Froufe H.J.C."/>
            <person name="Rainey F.A."/>
            <person name="Barroso C."/>
            <person name="Albuquerque L."/>
            <person name="Lobo-Da-Cunha A."/>
            <person name="Da Costa M.S."/>
            <person name="Egas C."/>
        </authorList>
    </citation>
    <scope>NUCLEOTIDE SEQUENCE [LARGE SCALE GENOMIC DNA]</scope>
    <source>
        <strain evidence="2 3">F2-233</strain>
    </source>
</reference>
<protein>
    <submittedName>
        <fullName evidence="2">Uncharacterized protein</fullName>
    </submittedName>
</protein>
<feature type="transmembrane region" description="Helical" evidence="1">
    <location>
        <begin position="89"/>
        <end position="112"/>
    </location>
</feature>
<dbReference type="EMBL" id="QQZY01000002">
    <property type="protein sequence ID" value="RDI75300.1"/>
    <property type="molecule type" value="Genomic_DNA"/>
</dbReference>
<evidence type="ECO:0000313" key="2">
    <source>
        <dbReference type="EMBL" id="RDI75300.1"/>
    </source>
</evidence>
<dbReference type="AlphaFoldDB" id="A0A7M2YYY7"/>
<feature type="transmembrane region" description="Helical" evidence="1">
    <location>
        <begin position="34"/>
        <end position="57"/>
    </location>
</feature>
<accession>A0A7M2YYY7</accession>
<dbReference type="Proteomes" id="UP000254134">
    <property type="component" value="Unassembled WGS sequence"/>
</dbReference>
<organism evidence="2 3">
    <name type="scientific">Gaiella occulta</name>
    <dbReference type="NCBI Taxonomy" id="1002870"/>
    <lineage>
        <taxon>Bacteria</taxon>
        <taxon>Bacillati</taxon>
        <taxon>Actinomycetota</taxon>
        <taxon>Thermoleophilia</taxon>
        <taxon>Gaiellales</taxon>
        <taxon>Gaiellaceae</taxon>
        <taxon>Gaiella</taxon>
    </lineage>
</organism>
<feature type="transmembrane region" description="Helical" evidence="1">
    <location>
        <begin position="159"/>
        <end position="178"/>
    </location>
</feature>
<keyword evidence="1" id="KW-0812">Transmembrane</keyword>
<sequence>MDALLAFAATLVSLRLSADLLRRYRARRAPEHAAWAASLAAFALGSGALAWAAAAGWDDRAFRAYYLFGGLLTAALLGAGSLLRAGVRWAGPAALVYTGIAVGVAIAMPLAAPVGGGSIPDAQAHLDLFPARMLAIAGNSAGTLAAVAVAAAGLRRRPLGNGLVLAGLAVAALGSALAGLGEAESALFSAAAAVLLYVGFVLPTRPASTPAGGSDGRAAAAP</sequence>
<gene>
    <name evidence="2" type="ORF">Gocc_1098</name>
</gene>
<comment type="caution">
    <text evidence="2">The sequence shown here is derived from an EMBL/GenBank/DDBJ whole genome shotgun (WGS) entry which is preliminary data.</text>
</comment>